<keyword evidence="3" id="KW-1185">Reference proteome</keyword>
<evidence type="ECO:0000256" key="1">
    <source>
        <dbReference type="ARBA" id="ARBA00010552"/>
    </source>
</evidence>
<comment type="similarity">
    <text evidence="1">Belongs to the RutC family.</text>
</comment>
<dbReference type="InterPro" id="IPR019897">
    <property type="entry name" value="RidA_CS"/>
</dbReference>
<dbReference type="InterPro" id="IPR035959">
    <property type="entry name" value="RutC-like_sf"/>
</dbReference>
<protein>
    <submittedName>
        <fullName evidence="2">Putative endoribonuclease L-PSP</fullName>
    </submittedName>
</protein>
<evidence type="ECO:0000313" key="3">
    <source>
        <dbReference type="Proteomes" id="UP000030700"/>
    </source>
</evidence>
<dbReference type="CDD" id="cd00448">
    <property type="entry name" value="YjgF_YER057c_UK114_family"/>
    <property type="match status" value="1"/>
</dbReference>
<dbReference type="GO" id="GO:0019239">
    <property type="term" value="F:deaminase activity"/>
    <property type="evidence" value="ECO:0007669"/>
    <property type="project" value="TreeGrafter"/>
</dbReference>
<dbReference type="STRING" id="1499966.U14_02039"/>
<dbReference type="InterPro" id="IPR006056">
    <property type="entry name" value="RidA"/>
</dbReference>
<name>A0A0S6VZU5_9BACT</name>
<dbReference type="PANTHER" id="PTHR11803:SF39">
    <property type="entry name" value="2-IMINOBUTANOATE_2-IMINOPROPANOATE DEAMINASE"/>
    <property type="match status" value="1"/>
</dbReference>
<reference evidence="2" key="1">
    <citation type="journal article" date="2015" name="PeerJ">
        <title>First genomic representation of candidate bacterial phylum KSB3 points to enhanced environmental sensing as a trigger of wastewater bulking.</title>
        <authorList>
            <person name="Sekiguchi Y."/>
            <person name="Ohashi A."/>
            <person name="Parks D.H."/>
            <person name="Yamauchi T."/>
            <person name="Tyson G.W."/>
            <person name="Hugenholtz P."/>
        </authorList>
    </citation>
    <scope>NUCLEOTIDE SEQUENCE [LARGE SCALE GENOMIC DNA]</scope>
</reference>
<dbReference type="PROSITE" id="PS01094">
    <property type="entry name" value="UPF0076"/>
    <property type="match status" value="1"/>
</dbReference>
<dbReference type="Proteomes" id="UP000030700">
    <property type="component" value="Unassembled WGS sequence"/>
</dbReference>
<proteinExistence type="inferred from homology"/>
<sequence>MEKTIIKTTQAPQAIGPYSQAVRVGDMLFVSGQIPINPATGELVTESFEAQVRQVLKNIEGVLASVGANFSNVVKTTVFLKDMAQFAEMNAIYAQYFTENPPARSTIQVARLPKDADVEIEVIAVLG</sequence>
<dbReference type="FunFam" id="3.30.1330.40:FF:000001">
    <property type="entry name" value="L-PSP family endoribonuclease"/>
    <property type="match status" value="1"/>
</dbReference>
<dbReference type="HOGENOM" id="CLU_100715_7_1_0"/>
<evidence type="ECO:0000313" key="2">
    <source>
        <dbReference type="EMBL" id="GAK50798.1"/>
    </source>
</evidence>
<dbReference type="NCBIfam" id="TIGR00004">
    <property type="entry name" value="Rid family detoxifying hydrolase"/>
    <property type="match status" value="1"/>
</dbReference>
<dbReference type="GO" id="GO:0005829">
    <property type="term" value="C:cytosol"/>
    <property type="evidence" value="ECO:0007669"/>
    <property type="project" value="TreeGrafter"/>
</dbReference>
<dbReference type="Gene3D" id="3.30.1330.40">
    <property type="entry name" value="RutC-like"/>
    <property type="match status" value="1"/>
</dbReference>
<gene>
    <name evidence="2" type="ORF">U14_02039</name>
</gene>
<dbReference type="SUPFAM" id="SSF55298">
    <property type="entry name" value="YjgF-like"/>
    <property type="match status" value="1"/>
</dbReference>
<organism evidence="2">
    <name type="scientific">Candidatus Moduliflexus flocculans</name>
    <dbReference type="NCBI Taxonomy" id="1499966"/>
    <lineage>
        <taxon>Bacteria</taxon>
        <taxon>Candidatus Moduliflexota</taxon>
        <taxon>Candidatus Moduliflexia</taxon>
        <taxon>Candidatus Moduliflexales</taxon>
        <taxon>Candidatus Moduliflexaceae</taxon>
    </lineage>
</organism>
<accession>A0A0S6VZU5</accession>
<dbReference type="AlphaFoldDB" id="A0A0S6VZU5"/>
<dbReference type="EMBL" id="DF820456">
    <property type="protein sequence ID" value="GAK50798.1"/>
    <property type="molecule type" value="Genomic_DNA"/>
</dbReference>
<dbReference type="PANTHER" id="PTHR11803">
    <property type="entry name" value="2-IMINOBUTANOATE/2-IMINOPROPANOATE DEAMINASE RIDA"/>
    <property type="match status" value="1"/>
</dbReference>
<dbReference type="InterPro" id="IPR006175">
    <property type="entry name" value="YjgF/YER057c/UK114"/>
</dbReference>
<dbReference type="Pfam" id="PF01042">
    <property type="entry name" value="Ribonuc_L-PSP"/>
    <property type="match status" value="1"/>
</dbReference>